<dbReference type="PANTHER" id="PTHR40705">
    <property type="entry name" value="TRNA(ILE2) 2-AGMATINYLCYTIDINE SYNTHETASE TIAS"/>
    <property type="match status" value="1"/>
</dbReference>
<dbReference type="InterPro" id="IPR053870">
    <property type="entry name" value="TiaS-like_TCKD"/>
</dbReference>
<accession>A0A3R7VU45</accession>
<dbReference type="NCBIfam" id="TIGR03280">
    <property type="entry name" value="methan_mark_11"/>
    <property type="match status" value="1"/>
</dbReference>
<proteinExistence type="predicted"/>
<gene>
    <name evidence="2" type="ORF">D5R95_04985</name>
</gene>
<reference evidence="2 3" key="1">
    <citation type="submission" date="2018-08" db="EMBL/GenBank/DDBJ databases">
        <title>The metabolism and importance of syntrophic acetate oxidation coupled to methane or sulfide production in haloalkaline environments.</title>
        <authorList>
            <person name="Timmers P.H.A."/>
            <person name="Vavourakis C.D."/>
            <person name="Sorokin D.Y."/>
            <person name="Sinninghe Damste J.S."/>
            <person name="Muyzer G."/>
            <person name="Stams A.J.M."/>
            <person name="Plugge C.M."/>
        </authorList>
    </citation>
    <scope>NUCLEOTIDE SEQUENCE [LARGE SCALE GENOMIC DNA]</scope>
    <source>
        <strain evidence="2">MSAO_Arc3</strain>
    </source>
</reference>
<dbReference type="AlphaFoldDB" id="A0A3R7VU45"/>
<feature type="domain" description="TiaS-like TCKD" evidence="1">
    <location>
        <begin position="146"/>
        <end position="209"/>
    </location>
</feature>
<dbReference type="EMBL" id="QZAB01000316">
    <property type="protein sequence ID" value="RQD85276.1"/>
    <property type="molecule type" value="Genomic_DNA"/>
</dbReference>
<comment type="caution">
    <text evidence="2">The sequence shown here is derived from an EMBL/GenBank/DDBJ whole genome shotgun (WGS) entry which is preliminary data.</text>
</comment>
<evidence type="ECO:0000313" key="3">
    <source>
        <dbReference type="Proteomes" id="UP000284763"/>
    </source>
</evidence>
<protein>
    <submittedName>
        <fullName evidence="2">DUF1743 domain-containing protein</fullName>
    </submittedName>
</protein>
<evidence type="ECO:0000313" key="2">
    <source>
        <dbReference type="EMBL" id="RQD85276.1"/>
    </source>
</evidence>
<name>A0A3R7VU45_9EURY</name>
<sequence>MKKVELSDPYTVPYKKICAICDEKNEIAEIIEFFDCYGGAAWSRYHYSNSPLVEDAYVLGDTIRYLVKTGQKNLNLKPSTAAAGIESFIVKDNEAHITYSGLGGGGVGATKCRSSADGILRSSFTDSGGSRVAKGTIVVPRMERLIIGIDDTDSKEEGATWSLCHNIAKEIDSHEKRYLSHSLVQLYPVPTKTQNCVATVLEFGCSSEKAKDIIIDELKNALLKYSVSNETGMVAISSFSADKYQDYSKLCRTRQLTKAFALDYAKKNQIKIILNGNGVIGALAALAWVAKSDQSIIMEAD</sequence>
<organism evidence="2 3">
    <name type="scientific">Methanosalsum natronophilum</name>
    <dbReference type="NCBI Taxonomy" id="768733"/>
    <lineage>
        <taxon>Archaea</taxon>
        <taxon>Methanobacteriati</taxon>
        <taxon>Methanobacteriota</taxon>
        <taxon>Stenosarchaea group</taxon>
        <taxon>Methanomicrobia</taxon>
        <taxon>Methanosarcinales</taxon>
        <taxon>Methanosarcinaceae</taxon>
        <taxon>Methanosalsum</taxon>
    </lineage>
</organism>
<dbReference type="Gene3D" id="3.30.70.2200">
    <property type="match status" value="1"/>
</dbReference>
<dbReference type="InterPro" id="IPR017674">
    <property type="entry name" value="Methan_mark_11"/>
</dbReference>
<dbReference type="PANTHER" id="PTHR40705:SF2">
    <property type="entry name" value="DUF1743 DOMAIN-CONTAINING PROTEIN"/>
    <property type="match status" value="1"/>
</dbReference>
<dbReference type="Proteomes" id="UP000284763">
    <property type="component" value="Unassembled WGS sequence"/>
</dbReference>
<dbReference type="Pfam" id="PF22641">
    <property type="entry name" value="TiaS_TCKD"/>
    <property type="match status" value="1"/>
</dbReference>
<evidence type="ECO:0000259" key="1">
    <source>
        <dbReference type="Pfam" id="PF22641"/>
    </source>
</evidence>